<evidence type="ECO:0000256" key="1">
    <source>
        <dbReference type="ARBA" id="ARBA00007879"/>
    </source>
</evidence>
<name>A0A811SA86_9POAL</name>
<evidence type="ECO:0000313" key="5">
    <source>
        <dbReference type="EMBL" id="CAD6339529.1"/>
    </source>
</evidence>
<dbReference type="Gene3D" id="2.60.120.590">
    <property type="entry name" value="Alpha-ketoglutarate-dependent dioxygenase AlkB-like"/>
    <property type="match status" value="2"/>
</dbReference>
<dbReference type="PANTHER" id="PTHR31573">
    <property type="entry name" value="ALPHA-KETOGLUTARATE-DEPENDENT DIOXYGENASE ALKB HOMOLOG 2"/>
    <property type="match status" value="1"/>
</dbReference>
<evidence type="ECO:0000256" key="3">
    <source>
        <dbReference type="SAM" id="MobiDB-lite"/>
    </source>
</evidence>
<evidence type="ECO:0000259" key="4">
    <source>
        <dbReference type="PROSITE" id="PS51471"/>
    </source>
</evidence>
<dbReference type="SUPFAM" id="SSF51197">
    <property type="entry name" value="Clavaminate synthase-like"/>
    <property type="match status" value="1"/>
</dbReference>
<comment type="caution">
    <text evidence="5">The sequence shown here is derived from an EMBL/GenBank/DDBJ whole genome shotgun (WGS) entry which is preliminary data.</text>
</comment>
<dbReference type="GO" id="GO:0006307">
    <property type="term" value="P:DNA alkylation repair"/>
    <property type="evidence" value="ECO:0007669"/>
    <property type="project" value="TreeGrafter"/>
</dbReference>
<feature type="binding site" evidence="2">
    <location>
        <position position="114"/>
    </location>
    <ligand>
        <name>2-oxoglutarate</name>
        <dbReference type="ChEBI" id="CHEBI:16810"/>
    </ligand>
</feature>
<sequence length="224" mass="24981">MASRLRLVGPTPSTDADSAQNPGISGKAAGEGERVGEAKTPEPPRREVTDLGGGSEVVYIPRFVAREKAWEWFDYLDKSIPWTRPEIRVFGRSANQVHEALPGSYFNSLLLNRYKTGSDYVSWHADDEPLYGPTPEIASVTFGCERDFLLRKKPTKSKATSGSGEAGRKQLKVTASQKQHSFLLKHGSLLVMRGYTQRDWQHSVPKRAKVSSPRINLTFRHVLS</sequence>
<dbReference type="PROSITE" id="PS51471">
    <property type="entry name" value="FE2OG_OXY"/>
    <property type="match status" value="1"/>
</dbReference>
<dbReference type="InterPro" id="IPR027450">
    <property type="entry name" value="AlkB-like"/>
</dbReference>
<dbReference type="AlphaFoldDB" id="A0A811SA86"/>
<reference evidence="5" key="1">
    <citation type="submission" date="2020-10" db="EMBL/GenBank/DDBJ databases">
        <authorList>
            <person name="Han B."/>
            <person name="Lu T."/>
            <person name="Zhao Q."/>
            <person name="Huang X."/>
            <person name="Zhao Y."/>
        </authorList>
    </citation>
    <scope>NUCLEOTIDE SEQUENCE</scope>
</reference>
<dbReference type="GO" id="GO:0035516">
    <property type="term" value="F:broad specificity oxidative DNA demethylase activity"/>
    <property type="evidence" value="ECO:0007669"/>
    <property type="project" value="TreeGrafter"/>
</dbReference>
<evidence type="ECO:0000256" key="2">
    <source>
        <dbReference type="PIRSR" id="PIRSR632852-1"/>
    </source>
</evidence>
<proteinExistence type="inferred from homology"/>
<feature type="region of interest" description="Disordered" evidence="3">
    <location>
        <begin position="1"/>
        <end position="50"/>
    </location>
</feature>
<keyword evidence="6" id="KW-1185">Reference proteome</keyword>
<dbReference type="InterPro" id="IPR032852">
    <property type="entry name" value="ALKBH2"/>
</dbReference>
<feature type="domain" description="Fe2OG dioxygenase" evidence="4">
    <location>
        <begin position="105"/>
        <end position="223"/>
    </location>
</feature>
<dbReference type="PANTHER" id="PTHR31573:SF1">
    <property type="entry name" value="DNA OXIDATIVE DEMETHYLASE ALKBH2"/>
    <property type="match status" value="1"/>
</dbReference>
<feature type="binding site" evidence="2">
    <location>
        <position position="220"/>
    </location>
    <ligand>
        <name>2-oxoglutarate</name>
        <dbReference type="ChEBI" id="CHEBI:16810"/>
    </ligand>
</feature>
<feature type="binding site" evidence="2">
    <location>
        <position position="202"/>
    </location>
    <ligand>
        <name>2-oxoglutarate</name>
        <dbReference type="ChEBI" id="CHEBI:16810"/>
    </ligand>
</feature>
<accession>A0A811SA86</accession>
<protein>
    <recommendedName>
        <fullName evidence="4">Fe2OG dioxygenase domain-containing protein</fullName>
    </recommendedName>
</protein>
<organism evidence="5 6">
    <name type="scientific">Miscanthus lutarioriparius</name>
    <dbReference type="NCBI Taxonomy" id="422564"/>
    <lineage>
        <taxon>Eukaryota</taxon>
        <taxon>Viridiplantae</taxon>
        <taxon>Streptophyta</taxon>
        <taxon>Embryophyta</taxon>
        <taxon>Tracheophyta</taxon>
        <taxon>Spermatophyta</taxon>
        <taxon>Magnoliopsida</taxon>
        <taxon>Liliopsida</taxon>
        <taxon>Poales</taxon>
        <taxon>Poaceae</taxon>
        <taxon>PACMAD clade</taxon>
        <taxon>Panicoideae</taxon>
        <taxon>Andropogonodae</taxon>
        <taxon>Andropogoneae</taxon>
        <taxon>Saccharinae</taxon>
        <taxon>Miscanthus</taxon>
    </lineage>
</organism>
<feature type="compositionally biased region" description="Polar residues" evidence="3">
    <location>
        <begin position="11"/>
        <end position="23"/>
    </location>
</feature>
<comment type="similarity">
    <text evidence="1">Belongs to the alkB family.</text>
</comment>
<feature type="binding site" evidence="2">
    <location>
        <position position="214"/>
    </location>
    <ligand>
        <name>2-oxoglutarate</name>
        <dbReference type="ChEBI" id="CHEBI:16810"/>
    </ligand>
</feature>
<dbReference type="OrthoDB" id="545910at2759"/>
<feature type="binding site" evidence="2">
    <location>
        <position position="127"/>
    </location>
    <ligand>
        <name>substrate</name>
    </ligand>
</feature>
<gene>
    <name evidence="5" type="ORF">NCGR_LOCUS63627</name>
</gene>
<dbReference type="Proteomes" id="UP000604825">
    <property type="component" value="Unassembled WGS sequence"/>
</dbReference>
<dbReference type="GO" id="GO:0051747">
    <property type="term" value="F:cytosine C-5 DNA demethylase activity"/>
    <property type="evidence" value="ECO:0007669"/>
    <property type="project" value="TreeGrafter"/>
</dbReference>
<dbReference type="EMBL" id="CAJGYO010000019">
    <property type="protein sequence ID" value="CAD6339529.1"/>
    <property type="molecule type" value="Genomic_DNA"/>
</dbReference>
<feature type="compositionally biased region" description="Basic and acidic residues" evidence="3">
    <location>
        <begin position="30"/>
        <end position="49"/>
    </location>
</feature>
<feature type="binding site" evidence="2">
    <location>
        <position position="218"/>
    </location>
    <ligand>
        <name>2-oxoglutarate</name>
        <dbReference type="ChEBI" id="CHEBI:16810"/>
    </ligand>
</feature>
<evidence type="ECO:0000313" key="6">
    <source>
        <dbReference type="Proteomes" id="UP000604825"/>
    </source>
</evidence>
<dbReference type="InterPro" id="IPR037151">
    <property type="entry name" value="AlkB-like_sf"/>
</dbReference>
<feature type="binding site" evidence="2">
    <location>
        <position position="124"/>
    </location>
    <ligand>
        <name>2-oxoglutarate</name>
        <dbReference type="ChEBI" id="CHEBI:16810"/>
    </ligand>
</feature>
<dbReference type="GO" id="GO:0008198">
    <property type="term" value="F:ferrous iron binding"/>
    <property type="evidence" value="ECO:0007669"/>
    <property type="project" value="TreeGrafter"/>
</dbReference>
<dbReference type="Pfam" id="PF13532">
    <property type="entry name" value="2OG-FeII_Oxy_2"/>
    <property type="match status" value="1"/>
</dbReference>
<feature type="binding site" evidence="2">
    <location>
        <position position="112"/>
    </location>
    <ligand>
        <name>2-oxoglutarate</name>
        <dbReference type="ChEBI" id="CHEBI:16810"/>
    </ligand>
</feature>
<dbReference type="FunFam" id="2.60.120.590:FF:000015">
    <property type="entry name" value="DNA oxidative demethylase ALKBH2"/>
    <property type="match status" value="1"/>
</dbReference>
<dbReference type="InterPro" id="IPR005123">
    <property type="entry name" value="Oxoglu/Fe-dep_dioxygenase_dom"/>
</dbReference>